<dbReference type="RefSeq" id="WP_142555368.1">
    <property type="nucleotide sequence ID" value="NZ_VIFX01000052.1"/>
</dbReference>
<comment type="caution">
    <text evidence="2">The sequence shown here is derived from an EMBL/GenBank/DDBJ whole genome shotgun (WGS) entry which is preliminary data.</text>
</comment>
<dbReference type="SUPFAM" id="SSF54427">
    <property type="entry name" value="NTF2-like"/>
    <property type="match status" value="1"/>
</dbReference>
<feature type="domain" description="SnoaL-like" evidence="1">
    <location>
        <begin position="10"/>
        <end position="118"/>
    </location>
</feature>
<dbReference type="Proteomes" id="UP000315759">
    <property type="component" value="Unassembled WGS sequence"/>
</dbReference>
<dbReference type="AlphaFoldDB" id="A0A544VST4"/>
<evidence type="ECO:0000313" key="3">
    <source>
        <dbReference type="Proteomes" id="UP000315759"/>
    </source>
</evidence>
<dbReference type="EMBL" id="VIFX01000052">
    <property type="protein sequence ID" value="TQR83053.1"/>
    <property type="molecule type" value="Genomic_DNA"/>
</dbReference>
<gene>
    <name evidence="2" type="ORF">D8S82_28795</name>
</gene>
<keyword evidence="3" id="KW-1185">Reference proteome</keyword>
<sequence length="136" mass="15136">MSARDSVSVVNAFWDAVWNGHDPAAVDDFVVEDFVIVSGGETITGREPFKHWIGNFLAVVDDLHLEVVESFQNADGSRVTSGWLLTGRNNGILGTPPDKQDVEMTGTAVWAVRDDGKLLVNWVERSSWELHRRLTE</sequence>
<protein>
    <submittedName>
        <fullName evidence="2">Nuclear transport factor 2 family protein</fullName>
    </submittedName>
</protein>
<dbReference type="InterPro" id="IPR009959">
    <property type="entry name" value="Cyclase_SnoaL-like"/>
</dbReference>
<dbReference type="Pfam" id="PF12680">
    <property type="entry name" value="SnoaL_2"/>
    <property type="match status" value="1"/>
</dbReference>
<accession>A0A544VST4</accession>
<dbReference type="Gene3D" id="3.10.450.50">
    <property type="match status" value="1"/>
</dbReference>
<dbReference type="InterPro" id="IPR037401">
    <property type="entry name" value="SnoaL-like"/>
</dbReference>
<dbReference type="InterPro" id="IPR032710">
    <property type="entry name" value="NTF2-like_dom_sf"/>
</dbReference>
<evidence type="ECO:0000313" key="2">
    <source>
        <dbReference type="EMBL" id="TQR83053.1"/>
    </source>
</evidence>
<dbReference type="PANTHER" id="PTHR38436:SF1">
    <property type="entry name" value="ESTER CYCLASE"/>
    <property type="match status" value="1"/>
</dbReference>
<organism evidence="2 3">
    <name type="scientific">Mycolicibacterium hodleri</name>
    <dbReference type="NCBI Taxonomy" id="49897"/>
    <lineage>
        <taxon>Bacteria</taxon>
        <taxon>Bacillati</taxon>
        <taxon>Actinomycetota</taxon>
        <taxon>Actinomycetes</taxon>
        <taxon>Mycobacteriales</taxon>
        <taxon>Mycobacteriaceae</taxon>
        <taxon>Mycolicibacterium</taxon>
    </lineage>
</organism>
<evidence type="ECO:0000259" key="1">
    <source>
        <dbReference type="Pfam" id="PF12680"/>
    </source>
</evidence>
<reference evidence="2 3" key="1">
    <citation type="submission" date="2018-10" db="EMBL/GenBank/DDBJ databases">
        <title>Draft genome of Mycobacterium hodleri strain B.</title>
        <authorList>
            <person name="Amande T.J."/>
            <person name="Mcgenity T.J."/>
        </authorList>
    </citation>
    <scope>NUCLEOTIDE SEQUENCE [LARGE SCALE GENOMIC DNA]</scope>
    <source>
        <strain evidence="2 3">B</strain>
    </source>
</reference>
<dbReference type="GO" id="GO:0030638">
    <property type="term" value="P:polyketide metabolic process"/>
    <property type="evidence" value="ECO:0007669"/>
    <property type="project" value="InterPro"/>
</dbReference>
<proteinExistence type="predicted"/>
<dbReference type="PANTHER" id="PTHR38436">
    <property type="entry name" value="POLYKETIDE CYCLASE SNOAL-LIKE DOMAIN"/>
    <property type="match status" value="1"/>
</dbReference>
<name>A0A544VST4_9MYCO</name>